<dbReference type="RefSeq" id="WP_406791769.1">
    <property type="nucleotide sequence ID" value="NZ_JBJHZX010000011.1"/>
</dbReference>
<gene>
    <name evidence="1" type="ORF">ACJDU8_08750</name>
</gene>
<dbReference type="InterPro" id="IPR022037">
    <property type="entry name" value="DUF3606"/>
</dbReference>
<reference evidence="1 2" key="1">
    <citation type="submission" date="2024-11" db="EMBL/GenBank/DDBJ databases">
        <authorList>
            <person name="Heng Y.C."/>
            <person name="Lim A.C.H."/>
            <person name="Lee J.K.Y."/>
            <person name="Kittelmann S."/>
        </authorList>
    </citation>
    <scope>NUCLEOTIDE SEQUENCE [LARGE SCALE GENOMIC DNA]</scope>
    <source>
        <strain evidence="1 2">WILCCON 0269</strain>
    </source>
</reference>
<organism evidence="1 2">
    <name type="scientific">Candidatus Clostridium eludens</name>
    <dbReference type="NCBI Taxonomy" id="3381663"/>
    <lineage>
        <taxon>Bacteria</taxon>
        <taxon>Bacillati</taxon>
        <taxon>Bacillota</taxon>
        <taxon>Clostridia</taxon>
        <taxon>Eubacteriales</taxon>
        <taxon>Clostridiaceae</taxon>
        <taxon>Clostridium</taxon>
    </lineage>
</organism>
<proteinExistence type="predicted"/>
<evidence type="ECO:0000313" key="2">
    <source>
        <dbReference type="Proteomes" id="UP001623660"/>
    </source>
</evidence>
<protein>
    <submittedName>
        <fullName evidence="1">DUF3606 domain-containing protein</fullName>
    </submittedName>
</protein>
<evidence type="ECO:0000313" key="1">
    <source>
        <dbReference type="EMBL" id="MFL0195650.1"/>
    </source>
</evidence>
<dbReference type="Proteomes" id="UP001623660">
    <property type="component" value="Unassembled WGS sequence"/>
</dbReference>
<keyword evidence="2" id="KW-1185">Reference proteome</keyword>
<accession>A0ABW8SI20</accession>
<sequence>MSDDKTKKKPQDSSRISLEEPHEIIYWKDKFGCTEEKLRIAVDEMGNSAKKVEEYLKNH</sequence>
<dbReference type="EMBL" id="JBJHZX010000011">
    <property type="protein sequence ID" value="MFL0195650.1"/>
    <property type="molecule type" value="Genomic_DNA"/>
</dbReference>
<dbReference type="Pfam" id="PF12244">
    <property type="entry name" value="DUF3606"/>
    <property type="match status" value="1"/>
</dbReference>
<comment type="caution">
    <text evidence="1">The sequence shown here is derived from an EMBL/GenBank/DDBJ whole genome shotgun (WGS) entry which is preliminary data.</text>
</comment>
<name>A0ABW8SI20_9CLOT</name>